<dbReference type="EMBL" id="GG662651">
    <property type="protein sequence ID" value="EAR98328.2"/>
    <property type="molecule type" value="Genomic_DNA"/>
</dbReference>
<feature type="transmembrane region" description="Helical" evidence="3">
    <location>
        <begin position="532"/>
        <end position="550"/>
    </location>
</feature>
<dbReference type="Gene3D" id="3.30.565.10">
    <property type="entry name" value="Histidine kinase-like ATPase, C-terminal domain"/>
    <property type="match status" value="1"/>
</dbReference>
<dbReference type="SUPFAM" id="SSF55874">
    <property type="entry name" value="ATPase domain of HSP90 chaperone/DNA topoisomerase II/histidine kinase"/>
    <property type="match status" value="1"/>
</dbReference>
<gene>
    <name evidence="5" type="ORF">TTHERM_00285590</name>
</gene>
<accession>I7M8K0</accession>
<keyword evidence="6" id="KW-1185">Reference proteome</keyword>
<evidence type="ECO:0000313" key="5">
    <source>
        <dbReference type="EMBL" id="EAR98328.2"/>
    </source>
</evidence>
<dbReference type="InterPro" id="IPR050956">
    <property type="entry name" value="2C_system_His_kinase"/>
</dbReference>
<dbReference type="InParanoid" id="I7M8K0"/>
<sequence>MALNNKGQQNNLKQAIVDETLMSNGSKKSQKSIVEVRPQKSITFSPCDQIPNNNDLQIAQINDIIKNQQNTPQMLQTIYQNGAQKEEVQNNNLLNLFPIPNSKHSLIQSPQNEEINYLINKQSQAFISNNHSFQNSIYNVQTVNELNQKSDIEHNSREIIANGKERNLLQTKIDITDLNIMLQNQNFQNSQFNLQPSNKKFYGAQDMVNKQIVKQDQQQSNSWHEIKNSIENNKNGQISSQQKFNNNLTKLQQDIFQIQNKQNMQYNGQGNFYFLGNNFGANENYLVESSKKQTSGYNNSNDNNNKNTQKGLMIQEIDINSKSDLKSPKSEAQQTQHFENSSNGKIASLDAQIICNQLSKQSNQHKLKENEDKYFHSNHASTNRTEDMSMHLHKLFKNQNEVIQKEILKVMLIQVAGMIVEALQIVRRFNYDNYQLFIIFALICLVIEVISLINILIYLKTLSLQIVLQDHTKKIFFFVATQIFRCAVFSNNFLKFDIENSALEVVVELFFIQLILKQVLPNFKIFRIKDKLLLLDMIIFALASILSLDYQQNQLYIQFIQWGLLGFILLIIQFKFKQFPFHLMICNKINIYNAQNDTYLQAKKSYFSQRIIIDSCFSEQFCMGKSNDKNNNSNNNNLKKTKSGNEIIINNIDNKINFSVKQTQNQNWSIQQKEPQLQNNTQFETSNKQEADNMLKDSVQYALLDETASTMYVSKQIIPQIATFFAQKEKINIFAETAPAELGHASPSDFTTIPRQKSQQSFKQSNLIKLFDQFLQNIIIERVDIDTMNLWENFKKQSQTKPLPGLIQDSTIQSFTKKNNNNLENFNQYPPNNSKVLQVSQENPAPLLYSPSTFKELIFARNSYMSCNKVSNSAATTNYNIAYSYKIGLKSKNILISLKEFLVKISMNWEYFKKHYTNKPIVIASFTAEDQLLDLSEIKKYQIKIYPQTFKFNMEEMAESQSINITSIKNNQKENEHERREAPYNFLLVFEEIHQREKIVNKSQFYQILKNLFRCFNNDLTQSLSKIIATSQAGIKSQRIEEKIKDQFIKPIQLSCRIIKYILHNLRDFNDLVGERFVLDIAETKITEVVEHCIMMFKQTSDRNIKFIVDYDQDTPFVIPTDSRRLIQIIITLLSNAHKHTQTGYLKFRIYPPTKKGNQLKNIIRFQVEDTGEGMDQSIQQKLNKLLNSGIGIGYQDFKQISSFGFNLFICNIIAKKLYNPEYQYTLTKENDPPLESNDASGIKFTSVPHKGSQFYFDIKIIENKKSEKIQDSLINYSYANNFLMYQEQNNSKSIFQNKNASLFQLSQPPTITSQVDEQINQQHNNIQKSNTNQQIQSSIIQNGLSSQNGVMALNSNKGNQVQTKTGNDLLDVSEDISDQIQKNQTRTMTFQKQPSGIHSHYKFLKCQCKNVLIIDKVYRNLETIEMLLTNFNFMPQKCCSIKEAITFCEEKKNNDCKTCGERQFVCIFVCTDEFQKQDFFQKDLESFFNDYCQQSIVFAIGNFTIKTKKNLESIGFYDFLSNPLDSIELQHLIVKWKLLPISQSSQLTNSNKNLHVSI</sequence>
<name>I7M8K0_TETTS</name>
<feature type="domain" description="Histidine kinase" evidence="4">
    <location>
        <begin position="1015"/>
        <end position="1201"/>
    </location>
</feature>
<proteinExistence type="predicted"/>
<keyword evidence="3" id="KW-0812">Transmembrane</keyword>
<dbReference type="PROSITE" id="PS50109">
    <property type="entry name" value="HIS_KIN"/>
    <property type="match status" value="1"/>
</dbReference>
<keyword evidence="3" id="KW-1133">Transmembrane helix</keyword>
<dbReference type="STRING" id="312017.I7M8K0"/>
<dbReference type="InterPro" id="IPR036890">
    <property type="entry name" value="HATPase_C_sf"/>
</dbReference>
<protein>
    <submittedName>
        <fullName evidence="5">ATPase, histidine kinase-, DNA gyrase B</fullName>
    </submittedName>
</protein>
<dbReference type="GO" id="GO:0016301">
    <property type="term" value="F:kinase activity"/>
    <property type="evidence" value="ECO:0007669"/>
    <property type="project" value="UniProtKB-KW"/>
</dbReference>
<dbReference type="Pfam" id="PF02518">
    <property type="entry name" value="HATPase_c"/>
    <property type="match status" value="1"/>
</dbReference>
<feature type="transmembrane region" description="Helical" evidence="3">
    <location>
        <begin position="438"/>
        <end position="459"/>
    </location>
</feature>
<dbReference type="KEGG" id="tet:TTHERM_00285590"/>
<dbReference type="RefSeq" id="XP_001018573.2">
    <property type="nucleotide sequence ID" value="XM_001018573.2"/>
</dbReference>
<evidence type="ECO:0000256" key="3">
    <source>
        <dbReference type="SAM" id="Phobius"/>
    </source>
</evidence>
<keyword evidence="5" id="KW-0418">Kinase</keyword>
<keyword evidence="5" id="KW-0808">Transferase</keyword>
<evidence type="ECO:0000256" key="1">
    <source>
        <dbReference type="ARBA" id="ARBA00022553"/>
    </source>
</evidence>
<feature type="transmembrane region" description="Helical" evidence="3">
    <location>
        <begin position="556"/>
        <end position="574"/>
    </location>
</feature>
<dbReference type="PANTHER" id="PTHR43719:SF28">
    <property type="entry name" value="PEROXIDE STRESS-ACTIVATED HISTIDINE KINASE MAK1-RELATED"/>
    <property type="match status" value="1"/>
</dbReference>
<dbReference type="InterPro" id="IPR003594">
    <property type="entry name" value="HATPase_dom"/>
</dbReference>
<dbReference type="Proteomes" id="UP000009168">
    <property type="component" value="Unassembled WGS sequence"/>
</dbReference>
<dbReference type="PANTHER" id="PTHR43719">
    <property type="entry name" value="TWO-COMPONENT HISTIDINE KINASE"/>
    <property type="match status" value="1"/>
</dbReference>
<feature type="compositionally biased region" description="Low complexity" evidence="2">
    <location>
        <begin position="298"/>
        <end position="307"/>
    </location>
</feature>
<evidence type="ECO:0000313" key="6">
    <source>
        <dbReference type="Proteomes" id="UP000009168"/>
    </source>
</evidence>
<feature type="region of interest" description="Disordered" evidence="2">
    <location>
        <begin position="291"/>
        <end position="310"/>
    </location>
</feature>
<dbReference type="eggNOG" id="ENOG502SX4K">
    <property type="taxonomic scope" value="Eukaryota"/>
</dbReference>
<dbReference type="GeneID" id="7823849"/>
<dbReference type="InterPro" id="IPR005467">
    <property type="entry name" value="His_kinase_dom"/>
</dbReference>
<evidence type="ECO:0000259" key="4">
    <source>
        <dbReference type="PROSITE" id="PS50109"/>
    </source>
</evidence>
<dbReference type="SMART" id="SM00387">
    <property type="entry name" value="HATPase_c"/>
    <property type="match status" value="1"/>
</dbReference>
<evidence type="ECO:0000256" key="2">
    <source>
        <dbReference type="SAM" id="MobiDB-lite"/>
    </source>
</evidence>
<keyword evidence="3" id="KW-0472">Membrane</keyword>
<reference evidence="6" key="1">
    <citation type="journal article" date="2006" name="PLoS Biol.">
        <title>Macronuclear genome sequence of the ciliate Tetrahymena thermophila, a model eukaryote.</title>
        <authorList>
            <person name="Eisen J.A."/>
            <person name="Coyne R.S."/>
            <person name="Wu M."/>
            <person name="Wu D."/>
            <person name="Thiagarajan M."/>
            <person name="Wortman J.R."/>
            <person name="Badger J.H."/>
            <person name="Ren Q."/>
            <person name="Amedeo P."/>
            <person name="Jones K.M."/>
            <person name="Tallon L.J."/>
            <person name="Delcher A.L."/>
            <person name="Salzberg S.L."/>
            <person name="Silva J.C."/>
            <person name="Haas B.J."/>
            <person name="Majoros W.H."/>
            <person name="Farzad M."/>
            <person name="Carlton J.M."/>
            <person name="Smith R.K. Jr."/>
            <person name="Garg J."/>
            <person name="Pearlman R.E."/>
            <person name="Karrer K.M."/>
            <person name="Sun L."/>
            <person name="Manning G."/>
            <person name="Elde N.C."/>
            <person name="Turkewitz A.P."/>
            <person name="Asai D.J."/>
            <person name="Wilkes D.E."/>
            <person name="Wang Y."/>
            <person name="Cai H."/>
            <person name="Collins K."/>
            <person name="Stewart B.A."/>
            <person name="Lee S.R."/>
            <person name="Wilamowska K."/>
            <person name="Weinberg Z."/>
            <person name="Ruzzo W.L."/>
            <person name="Wloga D."/>
            <person name="Gaertig J."/>
            <person name="Frankel J."/>
            <person name="Tsao C.-C."/>
            <person name="Gorovsky M.A."/>
            <person name="Keeling P.J."/>
            <person name="Waller R.F."/>
            <person name="Patron N.J."/>
            <person name="Cherry J.M."/>
            <person name="Stover N.A."/>
            <person name="Krieger C.J."/>
            <person name="del Toro C."/>
            <person name="Ryder H.F."/>
            <person name="Williamson S.C."/>
            <person name="Barbeau R.A."/>
            <person name="Hamilton E.P."/>
            <person name="Orias E."/>
        </authorList>
    </citation>
    <scope>NUCLEOTIDE SEQUENCE [LARGE SCALE GENOMIC DNA]</scope>
    <source>
        <strain evidence="6">SB210</strain>
    </source>
</reference>
<keyword evidence="1" id="KW-0597">Phosphoprotein</keyword>
<organism evidence="5 6">
    <name type="scientific">Tetrahymena thermophila (strain SB210)</name>
    <dbReference type="NCBI Taxonomy" id="312017"/>
    <lineage>
        <taxon>Eukaryota</taxon>
        <taxon>Sar</taxon>
        <taxon>Alveolata</taxon>
        <taxon>Ciliophora</taxon>
        <taxon>Intramacronucleata</taxon>
        <taxon>Oligohymenophorea</taxon>
        <taxon>Hymenostomatida</taxon>
        <taxon>Tetrahymenina</taxon>
        <taxon>Tetrahymenidae</taxon>
        <taxon>Tetrahymena</taxon>
    </lineage>
</organism>